<evidence type="ECO:0000256" key="4">
    <source>
        <dbReference type="ARBA" id="ARBA00022618"/>
    </source>
</evidence>
<evidence type="ECO:0000313" key="15">
    <source>
        <dbReference type="Proteomes" id="UP000242287"/>
    </source>
</evidence>
<gene>
    <name evidence="14" type="ORF">AMATHDRAFT_44891</name>
</gene>
<evidence type="ECO:0000256" key="7">
    <source>
        <dbReference type="ARBA" id="ARBA00022776"/>
    </source>
</evidence>
<evidence type="ECO:0000256" key="3">
    <source>
        <dbReference type="ARBA" id="ARBA00022490"/>
    </source>
</evidence>
<evidence type="ECO:0000256" key="11">
    <source>
        <dbReference type="SAM" id="MobiDB-lite"/>
    </source>
</evidence>
<dbReference type="InterPro" id="IPR026000">
    <property type="entry name" value="Apc5_dom"/>
</dbReference>
<dbReference type="GO" id="GO:0005881">
    <property type="term" value="C:cytoplasmic microtubule"/>
    <property type="evidence" value="ECO:0007669"/>
    <property type="project" value="UniProtKB-ARBA"/>
</dbReference>
<keyword evidence="3" id="KW-0963">Cytoplasm</keyword>
<feature type="domain" description="TOG" evidence="13">
    <location>
        <begin position="491"/>
        <end position="751"/>
    </location>
</feature>
<feature type="compositionally biased region" description="Polar residues" evidence="11">
    <location>
        <begin position="2686"/>
        <end position="2695"/>
    </location>
</feature>
<dbReference type="GO" id="GO:0030951">
    <property type="term" value="P:establishment or maintenance of microtubule cytoskeleton polarity"/>
    <property type="evidence" value="ECO:0007669"/>
    <property type="project" value="InterPro"/>
</dbReference>
<dbReference type="GO" id="GO:0061863">
    <property type="term" value="F:microtubule plus end polymerase"/>
    <property type="evidence" value="ECO:0007669"/>
    <property type="project" value="InterPro"/>
</dbReference>
<feature type="compositionally biased region" description="Low complexity" evidence="11">
    <location>
        <begin position="2506"/>
        <end position="2515"/>
    </location>
</feature>
<name>A0A2A9NTT0_9AGAR</name>
<dbReference type="PROSITE" id="PS50077">
    <property type="entry name" value="HEAT_REPEAT"/>
    <property type="match status" value="1"/>
</dbReference>
<dbReference type="SUPFAM" id="SSF48371">
    <property type="entry name" value="ARM repeat"/>
    <property type="match status" value="1"/>
</dbReference>
<dbReference type="GO" id="GO:0051010">
    <property type="term" value="F:microtubule plus-end binding"/>
    <property type="evidence" value="ECO:0007669"/>
    <property type="project" value="InterPro"/>
</dbReference>
<protein>
    <recommendedName>
        <fullName evidence="13">TOG domain-containing protein</fullName>
    </recommendedName>
</protein>
<feature type="compositionally biased region" description="Low complexity" evidence="11">
    <location>
        <begin position="2673"/>
        <end position="2685"/>
    </location>
</feature>
<feature type="domain" description="TOG" evidence="13">
    <location>
        <begin position="798"/>
        <end position="1033"/>
    </location>
</feature>
<feature type="region of interest" description="Disordered" evidence="11">
    <location>
        <begin position="2079"/>
        <end position="2144"/>
    </location>
</feature>
<evidence type="ECO:0000256" key="10">
    <source>
        <dbReference type="PROSITE-ProRule" id="PRU00103"/>
    </source>
</evidence>
<feature type="region of interest" description="Disordered" evidence="11">
    <location>
        <begin position="2644"/>
        <end position="2695"/>
    </location>
</feature>
<evidence type="ECO:0000313" key="14">
    <source>
        <dbReference type="EMBL" id="PFH54385.1"/>
    </source>
</evidence>
<dbReference type="Pfam" id="PF12862">
    <property type="entry name" value="ANAPC5"/>
    <property type="match status" value="1"/>
</dbReference>
<dbReference type="EMBL" id="KZ301970">
    <property type="protein sequence ID" value="PFH54385.1"/>
    <property type="molecule type" value="Genomic_DNA"/>
</dbReference>
<feature type="domain" description="TOG" evidence="13">
    <location>
        <begin position="1395"/>
        <end position="1629"/>
    </location>
</feature>
<dbReference type="InterPro" id="IPR011989">
    <property type="entry name" value="ARM-like"/>
</dbReference>
<feature type="region of interest" description="Disordered" evidence="11">
    <location>
        <begin position="768"/>
        <end position="790"/>
    </location>
</feature>
<accession>A0A2A9NTT0</accession>
<comment type="similarity">
    <text evidence="9">Belongs to the TOG/XMAP215 family.</text>
</comment>
<dbReference type="InterPro" id="IPR016024">
    <property type="entry name" value="ARM-type_fold"/>
</dbReference>
<feature type="region of interest" description="Disordered" evidence="11">
    <location>
        <begin position="2461"/>
        <end position="2526"/>
    </location>
</feature>
<dbReference type="InterPro" id="IPR024395">
    <property type="entry name" value="CLASP_N_dom"/>
</dbReference>
<dbReference type="OrthoDB" id="205662at2759"/>
<feature type="compositionally biased region" description="Low complexity" evidence="11">
    <location>
        <begin position="1092"/>
        <end position="1107"/>
    </location>
</feature>
<dbReference type="InterPro" id="IPR045110">
    <property type="entry name" value="XMAP215"/>
</dbReference>
<dbReference type="GO" id="GO:0051301">
    <property type="term" value="P:cell division"/>
    <property type="evidence" value="ECO:0007669"/>
    <property type="project" value="UniProtKB-KW"/>
</dbReference>
<dbReference type="Pfam" id="PF12348">
    <property type="entry name" value="CLASP_N"/>
    <property type="match status" value="1"/>
</dbReference>
<feature type="compositionally biased region" description="Low complexity" evidence="11">
    <location>
        <begin position="1043"/>
        <end position="1064"/>
    </location>
</feature>
<feature type="compositionally biased region" description="Polar residues" evidence="11">
    <location>
        <begin position="2045"/>
        <end position="2056"/>
    </location>
</feature>
<dbReference type="STRING" id="703135.A0A2A9NTT0"/>
<dbReference type="InterPro" id="IPR034085">
    <property type="entry name" value="TOG"/>
</dbReference>
<dbReference type="GO" id="GO:0051315">
    <property type="term" value="P:attachment of mitotic spindle microtubules to kinetochore"/>
    <property type="evidence" value="ECO:0007669"/>
    <property type="project" value="UniProtKB-ARBA"/>
</dbReference>
<proteinExistence type="inferred from homology"/>
<dbReference type="GO" id="GO:1990498">
    <property type="term" value="C:mitotic spindle microtubule"/>
    <property type="evidence" value="ECO:0007669"/>
    <property type="project" value="UniProtKB-ARBA"/>
</dbReference>
<feature type="compositionally biased region" description="Basic and acidic residues" evidence="11">
    <location>
        <begin position="1683"/>
        <end position="1693"/>
    </location>
</feature>
<dbReference type="GO" id="GO:0044732">
    <property type="term" value="C:mitotic spindle pole body"/>
    <property type="evidence" value="ECO:0007669"/>
    <property type="project" value="UniProtKB-ARBA"/>
</dbReference>
<feature type="signal peptide" evidence="12">
    <location>
        <begin position="1"/>
        <end position="23"/>
    </location>
</feature>
<evidence type="ECO:0000256" key="6">
    <source>
        <dbReference type="ARBA" id="ARBA00022737"/>
    </source>
</evidence>
<feature type="compositionally biased region" description="Acidic residues" evidence="11">
    <location>
        <begin position="770"/>
        <end position="782"/>
    </location>
</feature>
<comment type="subcellular location">
    <subcellularLocation>
        <location evidence="1">Cytoplasm</location>
        <location evidence="1">Cytoskeleton</location>
        <location evidence="1">Spindle</location>
    </subcellularLocation>
</comment>
<evidence type="ECO:0000256" key="8">
    <source>
        <dbReference type="ARBA" id="ARBA00023212"/>
    </source>
</evidence>
<feature type="region of interest" description="Disordered" evidence="11">
    <location>
        <begin position="1630"/>
        <end position="1733"/>
    </location>
</feature>
<keyword evidence="5" id="KW-0493">Microtubule</keyword>
<reference evidence="14 15" key="1">
    <citation type="submission" date="2014-02" db="EMBL/GenBank/DDBJ databases">
        <title>Transposable element dynamics among asymbiotic and ectomycorrhizal Amanita fungi.</title>
        <authorList>
            <consortium name="DOE Joint Genome Institute"/>
            <person name="Hess J."/>
            <person name="Skrede I."/>
            <person name="Wolfe B."/>
            <person name="LaButti K."/>
            <person name="Ohm R.A."/>
            <person name="Grigoriev I.V."/>
            <person name="Pringle A."/>
        </authorList>
    </citation>
    <scope>NUCLEOTIDE SEQUENCE [LARGE SCALE GENOMIC DNA]</scope>
    <source>
        <strain evidence="14 15">SKay4041</strain>
    </source>
</reference>
<evidence type="ECO:0000256" key="12">
    <source>
        <dbReference type="SAM" id="SignalP"/>
    </source>
</evidence>
<dbReference type="Pfam" id="PF21041">
    <property type="entry name" value="XMAP215_CLASP_TOG"/>
    <property type="match status" value="3"/>
</dbReference>
<evidence type="ECO:0000256" key="2">
    <source>
        <dbReference type="ARBA" id="ARBA00009549"/>
    </source>
</evidence>
<dbReference type="InterPro" id="IPR048491">
    <property type="entry name" value="XMAP215_CLASP_TOG"/>
</dbReference>
<feature type="domain" description="TOG" evidence="13">
    <location>
        <begin position="1135"/>
        <end position="1365"/>
    </location>
</feature>
<feature type="region of interest" description="Disordered" evidence="11">
    <location>
        <begin position="1029"/>
        <end position="1124"/>
    </location>
</feature>
<keyword evidence="12" id="KW-0732">Signal</keyword>
<dbReference type="InterPro" id="IPR021133">
    <property type="entry name" value="HEAT_type_2"/>
</dbReference>
<keyword evidence="6" id="KW-0677">Repeat</keyword>
<evidence type="ECO:0000259" key="13">
    <source>
        <dbReference type="SMART" id="SM01349"/>
    </source>
</evidence>
<sequence>MPFKRVSLMISCIADLLIFKTQADKKSWAKPDAFDAWEKGRATGDENLASENLRRFFEQHFHDSNDSGVRQHALLNLVRMHYSQGEFDAAWKLLAEAIIVARTSNDKITLQHCISMLHRLPPGPRRKPVLNEIQSDIHPLEILYDVKKLVDARSEQPLSVSFNKIMQAVGLYDHWLDVQQAPYIETEQWAQHAVQSIVWNAVGSHQLAALEEDIVIAFTSMAGDDHQRFCVILNKAHKIQTCGGLCLLVIIRPGPTKYGISWSYEVVAGPFNPKEYFFDAPSIQLPKLRSLLYEVLQMRHYDQASMSMEHLLKALWHSEFLCHYDYYRIGIILLADVGLDFGMSKRCRQVLDEVMPQVSNGSLFFYELTRKARKIITGDDLEQRAFACFTLARCIIAAEGVVANLSVEHALREAIHYLLIAEADFKTLQIYHSMVDVQYLLSVMYHNLGLIRERDVVAERHARTELELRKVEEAVVDEELEQILDVVMAMDGPPPQEEDFTTIPISDRLTHKNWKARVSAYESLIKIFQNTASDTDPAFKPYVNNNDLLKKIATDANAVAQEKGVECLVSLVKYAGETVAKTRDTVLPALVDKCFGSTRNGTKAQATELTLQYVEVENNAAGVINDILVGLGAKQPKTVAGCITVMKEVVRTSNDSPWTLLVFLTSWILSLIFSIISLFGVQVTPPPPILKSLPKMFSHSDKTVRAEGTILTHVLYQYIGAGIEPWLAELKPVQIKELKEAFEQMDKDGKGKGSIKPERLTRIQAREMESAPDQEADGESPGDDQAGSPEVAMLDPRAFAEPVDVVPKLSPSLQTDLKSSKWKERKEALDDLSTLLSSTPRIKEAPELAELAKSLAARVSGDANINCVMVAAKCLEDLAKGMMNSFAKFREAVVPPMLERLKERKANVTDAIGTALDAVFSTTTLPDIIPDIEPALKNKNPQVKEGTLKFLARCLSTATTPISSSQIKPLAEGLVVLLEDGFEGARNEAAVCLGTLMKMVGERPLNATLEGLADVRRTKVKEAFDKATVKCKSGQSAPPRVTSSSAAPAAKKPASAAKLSTAPPIAESRTAPPLSEADNDASAPPKKPAGKPPARLAKKPAAPAAAPAKPPPAAATAKQTKSVAPASANSLDAFKYRHTPEEAEALAADLIPPNIATDLGDSNWKTRLAALEEMTSWVEGQVDSLDAEVIVRSLAKKGWGEKNFQVSAKLYGILVLLAEQCPSFGRSCAALCVAHLTEKLGDAKLKKPAGYEPLSKQKAPKVLADAVTWINSALTEFGIAGLSLRSLIDFLKTSLQNSNATVRSSATRALVTVKLFAGSSEWELTFSNIFLRIMLGIKDLIQDLNPQLLNTITAEFDKVENNPVPELTRTSADVISTAADPSTSGKGAAGDPLDSLFPRVEIDGLLKGTSILTDAKSDAWKTKKEALEGLQAILDQGSNKRLKPTMGEIGQVLKARVTDSNKAVQSLALDIVSRIATGMGKGFEKHSRLFVLPVATVLSDQKAPIRTAALQTLSSIATACESLDSMTSGISSALESSNPVQKGTLLNWLADWFKEHEPANLDVNSWVPAVVSSLDDRSTDVRKGAQAVLPVLIICAGFEYVMQQTNALKPASRSTAVPLIQAARPTTFPVQNSLATGTGPVSKPASAVTSRTSSPPGSPAAMGMKPGQKSLGVRRKLPPGTNRAEHPESRAETPSEPVGNKAPAKAIGGMKRPGTTTTTKTPVPQTQPTVSLPFHGTSQEAKKARLAKDTQKWIIESGTTRKDLAELLQNQMEPHCSKDLVAHLFSHDHNAVNDHINGLTTICEFYANVLDDNSDYEAIGLAMLDLPLKYISIKAHEPQSNLAAKCLDVVDAVLSFLRHVNYQLTDSEALCFVPTTIYKVMSSMVFKLSWLILLSQLGDAREQIRSRISHIIQTLPKVYAYSRLFQLLLEYGLKSKVAKTRQGTLDELGVILKRSGMGACDPAKALPQIAAMIADKDSQVRKSALSTLSEAYTLIGEKIWPLVGSLQAKEKTQLEERLRRIPGPSSQPDKQEPQTAPPPGVARLATNNVRSTSPVVTSRIGGVARPASPALAPVTRLAHPASPTRAVRPISPAILTESRPDSPARFNPLSMPSSPKGIGRPKSLLPSRLARPKGPSQGATNGTTREELLIQESLPADRPPSAPLFHPEEDIRPDASPDITITISSILSSDPSRSVDALKKIQKILSIGPESGASSPQYQELAEHTEGLVETITLQMAHVFEHPEDLIPEENFRLAKHLIQTLNNFCDHSILAESLTVGILTSLLEELTLRLLETDDSPIKKIKDLSRFINMIILRLFATGRRMSIFRALFALLLQIVKPFPSNGTLPDSKDFKVAELVLKCVWKLARNIPQDLSDRHLDPVELFPAIEHFLQSVPPNEWRARAANKVPCGDMPLRTIKVIIQHVVAHYGDAVYDLLAESFDDPSATIVYPYVFRILNSGARPGTEAPRNGTNQQGTRPASPSSSRPLSPQESVSTASLSRRHSPSHHTSPSASSANEHGLFPTSVEEPDPDAQLLTIIGHISSETTGALHKEGITELHHFLKAYPHKRARVEKMLESTGAAFRKYINRALASRAAEDQERDVAVAHTLSSQYSSFLFQLYFTLMRYIELESNREAAVIGTSDTLRKYPKSGNGDPADRPEKMTRLHDQYQYPSGGPSNGSSQSRSITSPARTSFE</sequence>
<evidence type="ECO:0000256" key="9">
    <source>
        <dbReference type="ARBA" id="ARBA00025722"/>
    </source>
</evidence>
<evidence type="ECO:0000256" key="5">
    <source>
        <dbReference type="ARBA" id="ARBA00022701"/>
    </source>
</evidence>
<dbReference type="GO" id="GO:1990571">
    <property type="term" value="P:meiotic centromere clustering"/>
    <property type="evidence" value="ECO:0007669"/>
    <property type="project" value="UniProtKB-ARBA"/>
</dbReference>
<dbReference type="GO" id="GO:0099070">
    <property type="term" value="C:static microtubule bundle"/>
    <property type="evidence" value="ECO:0007669"/>
    <property type="project" value="UniProtKB-ARBA"/>
</dbReference>
<feature type="region of interest" description="Disordered" evidence="11">
    <location>
        <begin position="2020"/>
        <end position="2057"/>
    </location>
</feature>
<dbReference type="PANTHER" id="PTHR12609">
    <property type="entry name" value="MICROTUBULE ASSOCIATED PROTEIN XMAP215"/>
    <property type="match status" value="1"/>
</dbReference>
<keyword evidence="15" id="KW-1185">Reference proteome</keyword>
<keyword evidence="4" id="KW-0132">Cell division</keyword>
<dbReference type="SMART" id="SM01349">
    <property type="entry name" value="TOG"/>
    <property type="match status" value="5"/>
</dbReference>
<feature type="compositionally biased region" description="Low complexity" evidence="11">
    <location>
        <begin position="2478"/>
        <end position="2498"/>
    </location>
</feature>
<keyword evidence="8" id="KW-0206">Cytoskeleton</keyword>
<keyword evidence="7" id="KW-0498">Mitosis</keyword>
<dbReference type="GO" id="GO:0046785">
    <property type="term" value="P:microtubule polymerization"/>
    <property type="evidence" value="ECO:0007669"/>
    <property type="project" value="InterPro"/>
</dbReference>
<feature type="repeat" description="HEAT" evidence="10">
    <location>
        <begin position="1965"/>
        <end position="1998"/>
    </location>
</feature>
<dbReference type="Gene3D" id="1.25.10.10">
    <property type="entry name" value="Leucine-rich Repeat Variant"/>
    <property type="match status" value="6"/>
</dbReference>
<organism evidence="14 15">
    <name type="scientific">Amanita thiersii Skay4041</name>
    <dbReference type="NCBI Taxonomy" id="703135"/>
    <lineage>
        <taxon>Eukaryota</taxon>
        <taxon>Fungi</taxon>
        <taxon>Dikarya</taxon>
        <taxon>Basidiomycota</taxon>
        <taxon>Agaricomycotina</taxon>
        <taxon>Agaricomycetes</taxon>
        <taxon>Agaricomycetidae</taxon>
        <taxon>Agaricales</taxon>
        <taxon>Pluteineae</taxon>
        <taxon>Amanitaceae</taxon>
        <taxon>Amanita</taxon>
    </lineage>
</organism>
<comment type="similarity">
    <text evidence="2">Belongs to the CLASP family.</text>
</comment>
<evidence type="ECO:0000256" key="1">
    <source>
        <dbReference type="ARBA" id="ARBA00004186"/>
    </source>
</evidence>
<dbReference type="FunFam" id="1.25.10.10:FF:000019">
    <property type="entry name" value="Cytoskeleton-associated protein 5"/>
    <property type="match status" value="1"/>
</dbReference>
<feature type="compositionally biased region" description="Basic and acidic residues" evidence="11">
    <location>
        <begin position="2655"/>
        <end position="2667"/>
    </location>
</feature>
<feature type="chain" id="PRO_5012879939" description="TOG domain-containing protein" evidence="12">
    <location>
        <begin position="24"/>
        <end position="2695"/>
    </location>
</feature>
<dbReference type="GO" id="GO:0000022">
    <property type="term" value="P:mitotic spindle elongation"/>
    <property type="evidence" value="ECO:0007669"/>
    <property type="project" value="UniProtKB-ARBA"/>
</dbReference>
<dbReference type="Proteomes" id="UP000242287">
    <property type="component" value="Unassembled WGS sequence"/>
</dbReference>
<keyword evidence="7" id="KW-0131">Cell cycle</keyword>
<feature type="domain" description="TOG" evidence="13">
    <location>
        <begin position="1763"/>
        <end position="2027"/>
    </location>
</feature>
<feature type="compositionally biased region" description="Low complexity" evidence="11">
    <location>
        <begin position="1715"/>
        <end position="1730"/>
    </location>
</feature>